<evidence type="ECO:0000256" key="3">
    <source>
        <dbReference type="RuleBase" id="RU362073"/>
    </source>
</evidence>
<gene>
    <name evidence="6" type="ORF">SAMN04488238_104129</name>
</gene>
<keyword evidence="3" id="KW-0964">Secreted</keyword>
<accession>A0A1H2XBX1</accession>
<keyword evidence="6" id="KW-0282">Flagellum</keyword>
<dbReference type="EMBL" id="FNOM01000004">
    <property type="protein sequence ID" value="SDW89964.1"/>
    <property type="molecule type" value="Genomic_DNA"/>
</dbReference>
<comment type="subcellular location">
    <subcellularLocation>
        <location evidence="3">Secreted</location>
    </subcellularLocation>
    <subcellularLocation>
        <location evidence="3">Bacterial flagellum</location>
    </subcellularLocation>
</comment>
<dbReference type="InterPro" id="IPR001029">
    <property type="entry name" value="Flagellin_N"/>
</dbReference>
<dbReference type="PANTHER" id="PTHR42792:SF2">
    <property type="entry name" value="FLAGELLIN"/>
    <property type="match status" value="1"/>
</dbReference>
<dbReference type="Gene3D" id="6.10.10.10">
    <property type="entry name" value="Flagellar export chaperone, C-terminal domain"/>
    <property type="match status" value="1"/>
</dbReference>
<dbReference type="Pfam" id="PF00700">
    <property type="entry name" value="Flagellin_C"/>
    <property type="match status" value="1"/>
</dbReference>
<dbReference type="GO" id="GO:0005198">
    <property type="term" value="F:structural molecule activity"/>
    <property type="evidence" value="ECO:0007669"/>
    <property type="project" value="UniProtKB-UniRule"/>
</dbReference>
<dbReference type="PANTHER" id="PTHR42792">
    <property type="entry name" value="FLAGELLIN"/>
    <property type="match status" value="1"/>
</dbReference>
<dbReference type="Proteomes" id="UP000198539">
    <property type="component" value="Unassembled WGS sequence"/>
</dbReference>
<dbReference type="InterPro" id="IPR046358">
    <property type="entry name" value="Flagellin_C"/>
</dbReference>
<feature type="domain" description="Flagellin C-terminal" evidence="5">
    <location>
        <begin position="311"/>
        <end position="395"/>
    </location>
</feature>
<dbReference type="RefSeq" id="WP_092887463.1">
    <property type="nucleotide sequence ID" value="NZ_CP061498.1"/>
</dbReference>
<dbReference type="OrthoDB" id="8328560at2"/>
<evidence type="ECO:0000259" key="4">
    <source>
        <dbReference type="Pfam" id="PF00669"/>
    </source>
</evidence>
<evidence type="ECO:0000313" key="6">
    <source>
        <dbReference type="EMBL" id="SDW89964.1"/>
    </source>
</evidence>
<evidence type="ECO:0000256" key="2">
    <source>
        <dbReference type="ARBA" id="ARBA00023143"/>
    </source>
</evidence>
<keyword evidence="7" id="KW-1185">Reference proteome</keyword>
<dbReference type="SUPFAM" id="SSF64518">
    <property type="entry name" value="Phase 1 flagellin"/>
    <property type="match status" value="1"/>
</dbReference>
<keyword evidence="2 3" id="KW-0975">Bacterial flagellum</keyword>
<keyword evidence="6" id="KW-0969">Cilium</keyword>
<comment type="function">
    <text evidence="3">Flagellin is the subunit protein which polymerizes to form the filaments of bacterial flagella.</text>
</comment>
<dbReference type="STRING" id="564137.SAMN04488238_104129"/>
<comment type="similarity">
    <text evidence="1 3">Belongs to the bacterial flagellin family.</text>
</comment>
<proteinExistence type="inferred from homology"/>
<organism evidence="6 7">
    <name type="scientific">Roseicitreum antarcticum</name>
    <dbReference type="NCBI Taxonomy" id="564137"/>
    <lineage>
        <taxon>Bacteria</taxon>
        <taxon>Pseudomonadati</taxon>
        <taxon>Pseudomonadota</taxon>
        <taxon>Alphaproteobacteria</taxon>
        <taxon>Rhodobacterales</taxon>
        <taxon>Paracoccaceae</taxon>
        <taxon>Roseicitreum</taxon>
    </lineage>
</organism>
<dbReference type="GO" id="GO:0009288">
    <property type="term" value="C:bacterial-type flagellum"/>
    <property type="evidence" value="ECO:0007669"/>
    <property type="project" value="UniProtKB-SubCell"/>
</dbReference>
<dbReference type="InterPro" id="IPR042187">
    <property type="entry name" value="Flagellin_C_sub2"/>
</dbReference>
<keyword evidence="6" id="KW-0966">Cell projection</keyword>
<name>A0A1H2XBX1_9RHOB</name>
<dbReference type="Pfam" id="PF00669">
    <property type="entry name" value="Flagellin_N"/>
    <property type="match status" value="1"/>
</dbReference>
<sequence length="396" mass="39791">MSSILTNTGSMVALQTLRGINSNLAKTQSDIATGKSVANAKDNAAIWAISKTMESDVKGFQAISGSLQLGQSTVSVARQAAESISDLLVKMKGRIVAGQEENIDADTIQKDVVALRGQIETIVGAAQFSGLNLIDNDANVNILSSLNRAPGGAVTSSSITVAGQDLSVGGYTAKAAFTGSTGASTTADVATFSLAAAGTADLIIADPTYAAGDSISVRIGEQAVSYKVTAADVAATSTAAIIAVNLKSAIDELGITGLTIGYDDSASGTLSFSQVGGTDRAVTAQFVNNGAGGLGALAGVNVASDPAGALGVIDGLIKTATDAAASFGSVQGRIDTQAEFVKGLTDALTAGIGSLVDADMEETSARLQALQVQQQLGIQALSIANQQPQNVLSLFR</sequence>
<evidence type="ECO:0000313" key="7">
    <source>
        <dbReference type="Proteomes" id="UP000198539"/>
    </source>
</evidence>
<evidence type="ECO:0000259" key="5">
    <source>
        <dbReference type="Pfam" id="PF00700"/>
    </source>
</evidence>
<dbReference type="AlphaFoldDB" id="A0A1H2XBX1"/>
<protein>
    <recommendedName>
        <fullName evidence="3">Flagellin</fullName>
    </recommendedName>
</protein>
<reference evidence="6 7" key="1">
    <citation type="submission" date="2016-10" db="EMBL/GenBank/DDBJ databases">
        <authorList>
            <person name="de Groot N.N."/>
        </authorList>
    </citation>
    <scope>NUCLEOTIDE SEQUENCE [LARGE SCALE GENOMIC DNA]</scope>
    <source>
        <strain evidence="6 7">CGMCC 1.8894</strain>
    </source>
</reference>
<evidence type="ECO:0000256" key="1">
    <source>
        <dbReference type="ARBA" id="ARBA00005709"/>
    </source>
</evidence>
<feature type="domain" description="Flagellin N-terminal" evidence="4">
    <location>
        <begin position="4"/>
        <end position="136"/>
    </location>
</feature>
<dbReference type="GO" id="GO:0005576">
    <property type="term" value="C:extracellular region"/>
    <property type="evidence" value="ECO:0007669"/>
    <property type="project" value="UniProtKB-SubCell"/>
</dbReference>
<dbReference type="Gene3D" id="1.20.1330.10">
    <property type="entry name" value="f41 fragment of flagellin, N-terminal domain"/>
    <property type="match status" value="1"/>
</dbReference>
<dbReference type="InterPro" id="IPR001492">
    <property type="entry name" value="Flagellin"/>
</dbReference>